<evidence type="ECO:0000256" key="4">
    <source>
        <dbReference type="ARBA" id="ARBA00022692"/>
    </source>
</evidence>
<dbReference type="RefSeq" id="WP_182801968.1">
    <property type="nucleotide sequence ID" value="NZ_CP060007.1"/>
</dbReference>
<keyword evidence="7 8" id="KW-0998">Cell outer membrane</keyword>
<evidence type="ECO:0000313" key="13">
    <source>
        <dbReference type="Proteomes" id="UP000515344"/>
    </source>
</evidence>
<keyword evidence="4 8" id="KW-0812">Transmembrane</keyword>
<comment type="subcellular location">
    <subcellularLocation>
        <location evidence="1 8">Cell outer membrane</location>
        <topology evidence="1 8">Multi-pass membrane protein</topology>
    </subcellularLocation>
</comment>
<dbReference type="Gene3D" id="2.170.130.10">
    <property type="entry name" value="TonB-dependent receptor, plug domain"/>
    <property type="match status" value="1"/>
</dbReference>
<dbReference type="NCBIfam" id="TIGR04057">
    <property type="entry name" value="SusC_RagA_signa"/>
    <property type="match status" value="1"/>
</dbReference>
<gene>
    <name evidence="12" type="ORF">H4075_16705</name>
</gene>
<dbReference type="KEGG" id="lacs:H4075_16705"/>
<dbReference type="SUPFAM" id="SSF56935">
    <property type="entry name" value="Porins"/>
    <property type="match status" value="1"/>
</dbReference>
<dbReference type="NCBIfam" id="TIGR04056">
    <property type="entry name" value="OMP_RagA_SusC"/>
    <property type="match status" value="1"/>
</dbReference>
<dbReference type="Pfam" id="PF07660">
    <property type="entry name" value="STN"/>
    <property type="match status" value="1"/>
</dbReference>
<dbReference type="SUPFAM" id="SSF49464">
    <property type="entry name" value="Carboxypeptidase regulatory domain-like"/>
    <property type="match status" value="1"/>
</dbReference>
<protein>
    <submittedName>
        <fullName evidence="12">TonB-dependent receptor</fullName>
    </submittedName>
</protein>
<dbReference type="PANTHER" id="PTHR30069">
    <property type="entry name" value="TONB-DEPENDENT OUTER MEMBRANE RECEPTOR"/>
    <property type="match status" value="1"/>
</dbReference>
<dbReference type="Pfam" id="PF13715">
    <property type="entry name" value="CarbopepD_reg_2"/>
    <property type="match status" value="1"/>
</dbReference>
<dbReference type="InterPro" id="IPR008969">
    <property type="entry name" value="CarboxyPept-like_regulatory"/>
</dbReference>
<dbReference type="PANTHER" id="PTHR30069:SF29">
    <property type="entry name" value="HEMOGLOBIN AND HEMOGLOBIN-HAPTOGLOBIN-BINDING PROTEIN 1-RELATED"/>
    <property type="match status" value="1"/>
</dbReference>
<dbReference type="InterPro" id="IPR011662">
    <property type="entry name" value="Secretin/TonB_short_N"/>
</dbReference>
<keyword evidence="6 8" id="KW-0472">Membrane</keyword>
<feature type="domain" description="TonB-dependent receptor plug" evidence="11">
    <location>
        <begin position="207"/>
        <end position="306"/>
    </location>
</feature>
<keyword evidence="12" id="KW-0675">Receptor</keyword>
<dbReference type="PROSITE" id="PS52016">
    <property type="entry name" value="TONB_DEPENDENT_REC_3"/>
    <property type="match status" value="1"/>
</dbReference>
<evidence type="ECO:0000256" key="2">
    <source>
        <dbReference type="ARBA" id="ARBA00022448"/>
    </source>
</evidence>
<organism evidence="12 13">
    <name type="scientific">Lacibacter sediminis</name>
    <dbReference type="NCBI Taxonomy" id="2760713"/>
    <lineage>
        <taxon>Bacteria</taxon>
        <taxon>Pseudomonadati</taxon>
        <taxon>Bacteroidota</taxon>
        <taxon>Chitinophagia</taxon>
        <taxon>Chitinophagales</taxon>
        <taxon>Chitinophagaceae</taxon>
        <taxon>Lacibacter</taxon>
    </lineage>
</organism>
<dbReference type="InterPro" id="IPR037066">
    <property type="entry name" value="Plug_dom_sf"/>
</dbReference>
<dbReference type="EMBL" id="CP060007">
    <property type="protein sequence ID" value="QNA43706.1"/>
    <property type="molecule type" value="Genomic_DNA"/>
</dbReference>
<feature type="domain" description="Secretin/TonB short N-terminal" evidence="10">
    <location>
        <begin position="60"/>
        <end position="97"/>
    </location>
</feature>
<dbReference type="GO" id="GO:0009279">
    <property type="term" value="C:cell outer membrane"/>
    <property type="evidence" value="ECO:0007669"/>
    <property type="project" value="UniProtKB-SubCell"/>
</dbReference>
<dbReference type="InterPro" id="IPR039426">
    <property type="entry name" value="TonB-dep_rcpt-like"/>
</dbReference>
<keyword evidence="5 9" id="KW-0732">Signal</keyword>
<dbReference type="Gene3D" id="2.60.40.1120">
    <property type="entry name" value="Carboxypeptidase-like, regulatory domain"/>
    <property type="match status" value="1"/>
</dbReference>
<name>A0A7G5XE03_9BACT</name>
<comment type="similarity">
    <text evidence="8">Belongs to the TonB-dependent receptor family.</text>
</comment>
<evidence type="ECO:0000256" key="6">
    <source>
        <dbReference type="ARBA" id="ARBA00023136"/>
    </source>
</evidence>
<sequence>MKLIAVFLFVASMQVFAEAHSQTVTLSVKNAPFQKVLKEIRKQTGYNYICTVEMMKLVGNVSVEAKNVPLQEAIDECLQKSPLTYTIVENTIVIKRKVTAAPTANVTKESPPADITVKGKVTDESGTPLPGASVNIKGTGKGVNTDANGEFTISVPDNSSMILVISFVGMEAKEVSVKGMTSVQVTLSKQEIQQQEIVVVGYGTQKKATVTGAIAQVGAKVLQSAPVPNTSQLLVGRMPGLLSKTASGLPGEDNASLQIRGYGNALVIVDGLPTPFNRIDPNDIESVSILKDASAAIYGARAGNGVILVTTKRGKTGAPQITYTGTYTYQMPSAFQNTVNAGDWAELRREAALNYGLSPGEFTEEVVQKYKAGTEANFKSYNWRDAIFRTGAPMLQQSITVSGGTPALKYFGSLGMTDQQSVFTSGDYFYKRYNTRLNVDATIAKNLSLRFDMQYRFGQDQQVGSIEDVMVDFSTAQPRYNPYLPDLTRNAYTGFQGRNPLLRIDAERRGYNRTSSNFFNGQVGLNYKLPFVPGLSVGADLLVSQSADYTKVFNVPAEVYDYDYETQVYTYMANMGNFISLRETNARYFQIYPMLKVNYDREFGNHRISAMGIAEQLKNGGNSLMAFRRDLLSPSIQQLFSGGQDFQDNTGTQSQMSRVAYIGKLNYDYEGKYLAEFILRADASANFPKNSRWGYFPGVSVGWVFSKENFMDNASSWLSNGKLRLSYGQSGNDGTSQFSYLTGYDIDAGGYIMGNTFYKTISTTGLPNPDITWESITNYNAGIDLTLWKGKLVFEGNVFYRLRDGILASQQRAVPSTFGATLPPVNLNKQSNRGFELMIDYRPKISGVQLSIMPTFTLTQNKWEYRDETAYTDPDQIRIYQLTGKSANLSWGYKSDGIFMSQGEIDKLAFNQDGVGNTTLRPGDIRYVDLNSDGILDWRDQDVIGKGTFPEVVYSLVVGATYKGLSLEMLWQGSTGFNFYVTGASASMFSNESIPYDYHYTYRWQPDPANPTQNINPKAQLPAASLGLNPNNIKRSDFWMKDATFIRLRNVNLSYSFSGNWVKKVGIKNLQVFTSATNLLTFSKLGFYKNTFDPDANLSGEGRNYPIHKNIAGGLRLTF</sequence>
<dbReference type="Pfam" id="PF07715">
    <property type="entry name" value="Plug"/>
    <property type="match status" value="1"/>
</dbReference>
<evidence type="ECO:0000256" key="7">
    <source>
        <dbReference type="ARBA" id="ARBA00023237"/>
    </source>
</evidence>
<dbReference type="Gene3D" id="3.55.50.30">
    <property type="match status" value="1"/>
</dbReference>
<evidence type="ECO:0000256" key="5">
    <source>
        <dbReference type="ARBA" id="ARBA00022729"/>
    </source>
</evidence>
<dbReference type="InterPro" id="IPR023997">
    <property type="entry name" value="TonB-dep_OMP_SusC/RagA_CS"/>
</dbReference>
<proteinExistence type="inferred from homology"/>
<dbReference type="GO" id="GO:0015344">
    <property type="term" value="F:siderophore uptake transmembrane transporter activity"/>
    <property type="evidence" value="ECO:0007669"/>
    <property type="project" value="TreeGrafter"/>
</dbReference>
<evidence type="ECO:0000256" key="3">
    <source>
        <dbReference type="ARBA" id="ARBA00022452"/>
    </source>
</evidence>
<evidence type="ECO:0000256" key="9">
    <source>
        <dbReference type="SAM" id="SignalP"/>
    </source>
</evidence>
<dbReference type="InterPro" id="IPR012910">
    <property type="entry name" value="Plug_dom"/>
</dbReference>
<keyword evidence="13" id="KW-1185">Reference proteome</keyword>
<evidence type="ECO:0000256" key="8">
    <source>
        <dbReference type="PROSITE-ProRule" id="PRU01360"/>
    </source>
</evidence>
<feature type="chain" id="PRO_5028971063" evidence="9">
    <location>
        <begin position="18"/>
        <end position="1119"/>
    </location>
</feature>
<keyword evidence="3 8" id="KW-1134">Transmembrane beta strand</keyword>
<dbReference type="GO" id="GO:0044718">
    <property type="term" value="P:siderophore transmembrane transport"/>
    <property type="evidence" value="ECO:0007669"/>
    <property type="project" value="TreeGrafter"/>
</dbReference>
<dbReference type="InterPro" id="IPR036942">
    <property type="entry name" value="Beta-barrel_TonB_sf"/>
</dbReference>
<dbReference type="Proteomes" id="UP000515344">
    <property type="component" value="Chromosome"/>
</dbReference>
<accession>A0A7G5XE03</accession>
<reference evidence="13" key="1">
    <citation type="submission" date="2020-08" db="EMBL/GenBank/DDBJ databases">
        <title>Lacibacter sp. S13-6-6 genome sequencing.</title>
        <authorList>
            <person name="Jin L."/>
        </authorList>
    </citation>
    <scope>NUCLEOTIDE SEQUENCE [LARGE SCALE GENOMIC DNA]</scope>
    <source>
        <strain evidence="13">S13-6-6</strain>
    </source>
</reference>
<evidence type="ECO:0000313" key="12">
    <source>
        <dbReference type="EMBL" id="QNA43706.1"/>
    </source>
</evidence>
<keyword evidence="2 8" id="KW-0813">Transport</keyword>
<evidence type="ECO:0000259" key="10">
    <source>
        <dbReference type="Pfam" id="PF07660"/>
    </source>
</evidence>
<evidence type="ECO:0000259" key="11">
    <source>
        <dbReference type="Pfam" id="PF07715"/>
    </source>
</evidence>
<dbReference type="InterPro" id="IPR023996">
    <property type="entry name" value="TonB-dep_OMP_SusC/RagA"/>
</dbReference>
<evidence type="ECO:0000256" key="1">
    <source>
        <dbReference type="ARBA" id="ARBA00004571"/>
    </source>
</evidence>
<dbReference type="Gene3D" id="2.40.170.20">
    <property type="entry name" value="TonB-dependent receptor, beta-barrel domain"/>
    <property type="match status" value="1"/>
</dbReference>
<dbReference type="AlphaFoldDB" id="A0A7G5XE03"/>
<feature type="signal peptide" evidence="9">
    <location>
        <begin position="1"/>
        <end position="17"/>
    </location>
</feature>